<feature type="transmembrane region" description="Helical" evidence="2">
    <location>
        <begin position="95"/>
        <end position="116"/>
    </location>
</feature>
<dbReference type="EMBL" id="JABEBT010000001">
    <property type="protein sequence ID" value="KAF7640284.1"/>
    <property type="molecule type" value="Genomic_DNA"/>
</dbReference>
<evidence type="ECO:0000256" key="1">
    <source>
        <dbReference type="SAM" id="MobiDB-lite"/>
    </source>
</evidence>
<reference evidence="4" key="1">
    <citation type="journal article" date="2020" name="Ecol. Evol.">
        <title>Genome structure and content of the rice root-knot nematode (Meloidogyne graminicola).</title>
        <authorList>
            <person name="Phan N.T."/>
            <person name="Danchin E.G.J."/>
            <person name="Klopp C."/>
            <person name="Perfus-Barbeoch L."/>
            <person name="Kozlowski D.K."/>
            <person name="Koutsovoulos G.D."/>
            <person name="Lopez-Roques C."/>
            <person name="Bouchez O."/>
            <person name="Zahm M."/>
            <person name="Besnard G."/>
            <person name="Bellafiore S."/>
        </authorList>
    </citation>
    <scope>NUCLEOTIDE SEQUENCE</scope>
    <source>
        <strain evidence="4">VN-18</strain>
    </source>
</reference>
<proteinExistence type="predicted"/>
<dbReference type="AlphaFoldDB" id="A0A8T0A2E4"/>
<keyword evidence="5" id="KW-1185">Reference proteome</keyword>
<evidence type="ECO:0000313" key="4">
    <source>
        <dbReference type="EMBL" id="KAF7640284.1"/>
    </source>
</evidence>
<keyword evidence="3" id="KW-0732">Signal</keyword>
<evidence type="ECO:0000256" key="3">
    <source>
        <dbReference type="SAM" id="SignalP"/>
    </source>
</evidence>
<evidence type="ECO:0000256" key="2">
    <source>
        <dbReference type="SAM" id="Phobius"/>
    </source>
</evidence>
<name>A0A8T0A2E4_9BILA</name>
<sequence length="142" mass="15363">MFLPIAFIKISSFFILIPFGSTKDDIKSGILGVHQIVGNSASLLSDHLMLANWTNDSVTFANFGTLSQHTETKISEETPMTTMDPMESCPDDGSLFDSSLGGMSVALLVILFWHIVRMCCKGKSKPPSPPSRAHNSSVAISN</sequence>
<dbReference type="Proteomes" id="UP000605970">
    <property type="component" value="Unassembled WGS sequence"/>
</dbReference>
<comment type="caution">
    <text evidence="4">The sequence shown here is derived from an EMBL/GenBank/DDBJ whole genome shotgun (WGS) entry which is preliminary data.</text>
</comment>
<feature type="region of interest" description="Disordered" evidence="1">
    <location>
        <begin position="123"/>
        <end position="142"/>
    </location>
</feature>
<feature type="compositionally biased region" description="Polar residues" evidence="1">
    <location>
        <begin position="133"/>
        <end position="142"/>
    </location>
</feature>
<keyword evidence="2" id="KW-0812">Transmembrane</keyword>
<gene>
    <name evidence="4" type="ORF">Mgra_00000112</name>
</gene>
<organism evidence="4 5">
    <name type="scientific">Meloidogyne graminicola</name>
    <dbReference type="NCBI Taxonomy" id="189291"/>
    <lineage>
        <taxon>Eukaryota</taxon>
        <taxon>Metazoa</taxon>
        <taxon>Ecdysozoa</taxon>
        <taxon>Nematoda</taxon>
        <taxon>Chromadorea</taxon>
        <taxon>Rhabditida</taxon>
        <taxon>Tylenchina</taxon>
        <taxon>Tylenchomorpha</taxon>
        <taxon>Tylenchoidea</taxon>
        <taxon>Meloidogynidae</taxon>
        <taxon>Meloidogyninae</taxon>
        <taxon>Meloidogyne</taxon>
    </lineage>
</organism>
<dbReference type="OrthoDB" id="5902660at2759"/>
<evidence type="ECO:0000313" key="5">
    <source>
        <dbReference type="Proteomes" id="UP000605970"/>
    </source>
</evidence>
<feature type="chain" id="PRO_5035846122" evidence="3">
    <location>
        <begin position="23"/>
        <end position="142"/>
    </location>
</feature>
<keyword evidence="2" id="KW-0472">Membrane</keyword>
<feature type="signal peptide" evidence="3">
    <location>
        <begin position="1"/>
        <end position="22"/>
    </location>
</feature>
<accession>A0A8T0A2E4</accession>
<keyword evidence="2" id="KW-1133">Transmembrane helix</keyword>
<protein>
    <submittedName>
        <fullName evidence="4">Uncharacterized protein</fullName>
    </submittedName>
</protein>